<reference evidence="4" key="1">
    <citation type="journal article" date="2020" name="Genome Biol.">
        <title>Gamete binning: chromosome-level and haplotype-resolved genome assembly enabled by high-throughput single-cell sequencing of gamete genomes.</title>
        <authorList>
            <person name="Campoy J.A."/>
            <person name="Sun H."/>
            <person name="Goel M."/>
            <person name="Jiao W.-B."/>
            <person name="Folz-Donahue K."/>
            <person name="Wang N."/>
            <person name="Rubio M."/>
            <person name="Liu C."/>
            <person name="Kukat C."/>
            <person name="Ruiz D."/>
            <person name="Huettel B."/>
            <person name="Schneeberger K."/>
        </authorList>
    </citation>
    <scope>NUCLEOTIDE SEQUENCE [LARGE SCALE GENOMIC DNA]</scope>
    <source>
        <strain evidence="4">cv. Rojo Pasion</strain>
    </source>
</reference>
<keyword evidence="4" id="KW-1185">Reference proteome</keyword>
<gene>
    <name evidence="1" type="ORF">CURHAP_LOCUS47818</name>
    <name evidence="2" type="ORF">ORAREDHAP_LOCUS47043</name>
</gene>
<evidence type="ECO:0000313" key="2">
    <source>
        <dbReference type="EMBL" id="CAB4319585.1"/>
    </source>
</evidence>
<evidence type="ECO:0000313" key="1">
    <source>
        <dbReference type="EMBL" id="CAB4289268.1"/>
    </source>
</evidence>
<name>A0A6J5VTS2_PRUAR</name>
<proteinExistence type="predicted"/>
<evidence type="ECO:0000313" key="3">
    <source>
        <dbReference type="Proteomes" id="UP000507222"/>
    </source>
</evidence>
<reference evidence="1 3" key="2">
    <citation type="submission" date="2020-05" db="EMBL/GenBank/DDBJ databases">
        <authorList>
            <person name="Campoy J."/>
            <person name="Schneeberger K."/>
            <person name="Spophaly S."/>
        </authorList>
    </citation>
    <scope>NUCLEOTIDE SEQUENCE [LARGE SCALE GENOMIC DNA]</scope>
    <source>
        <strain evidence="1">PruArmRojPasFocal</strain>
    </source>
</reference>
<protein>
    <submittedName>
        <fullName evidence="1">Uncharacterized protein</fullName>
    </submittedName>
</protein>
<sequence>MSSNPISPIPRKISKEKVVNFSDFREGGRVRCKVEMTSPIFVISLMASVFKCSIINSNKLDIGKEEGMRLAGEEEGEANVVGQIDVILG</sequence>
<evidence type="ECO:0000313" key="4">
    <source>
        <dbReference type="Proteomes" id="UP000507245"/>
    </source>
</evidence>
<organism evidence="1 3">
    <name type="scientific">Prunus armeniaca</name>
    <name type="common">Apricot</name>
    <name type="synonym">Armeniaca vulgaris</name>
    <dbReference type="NCBI Taxonomy" id="36596"/>
    <lineage>
        <taxon>Eukaryota</taxon>
        <taxon>Viridiplantae</taxon>
        <taxon>Streptophyta</taxon>
        <taxon>Embryophyta</taxon>
        <taxon>Tracheophyta</taxon>
        <taxon>Spermatophyta</taxon>
        <taxon>Magnoliopsida</taxon>
        <taxon>eudicotyledons</taxon>
        <taxon>Gunneridae</taxon>
        <taxon>Pentapetalae</taxon>
        <taxon>rosids</taxon>
        <taxon>fabids</taxon>
        <taxon>Rosales</taxon>
        <taxon>Rosaceae</taxon>
        <taxon>Amygdaloideae</taxon>
        <taxon>Amygdaleae</taxon>
        <taxon>Prunus</taxon>
    </lineage>
</organism>
<dbReference type="AlphaFoldDB" id="A0A6J5VTS2"/>
<accession>A0A6J5VTS2</accession>
<dbReference type="EMBL" id="CAEKDK010000008">
    <property type="protein sequence ID" value="CAB4289268.1"/>
    <property type="molecule type" value="Genomic_DNA"/>
</dbReference>
<dbReference type="Proteomes" id="UP000507222">
    <property type="component" value="Unassembled WGS sequence"/>
</dbReference>
<dbReference type="EMBL" id="CAEKKB010000008">
    <property type="protein sequence ID" value="CAB4319585.1"/>
    <property type="molecule type" value="Genomic_DNA"/>
</dbReference>
<dbReference type="Proteomes" id="UP000507245">
    <property type="component" value="Unassembled WGS sequence"/>
</dbReference>